<accession>A0AAV2FCD7</accession>
<dbReference type="Proteomes" id="UP001497516">
    <property type="component" value="Chromosome 6"/>
</dbReference>
<feature type="compositionally biased region" description="Basic residues" evidence="1">
    <location>
        <begin position="157"/>
        <end position="166"/>
    </location>
</feature>
<evidence type="ECO:0000313" key="2">
    <source>
        <dbReference type="EMBL" id="CAL1395966.1"/>
    </source>
</evidence>
<evidence type="ECO:0000313" key="3">
    <source>
        <dbReference type="Proteomes" id="UP001497516"/>
    </source>
</evidence>
<protein>
    <submittedName>
        <fullName evidence="2">Uncharacterized protein</fullName>
    </submittedName>
</protein>
<proteinExistence type="predicted"/>
<feature type="region of interest" description="Disordered" evidence="1">
    <location>
        <begin position="157"/>
        <end position="176"/>
    </location>
</feature>
<evidence type="ECO:0000256" key="1">
    <source>
        <dbReference type="SAM" id="MobiDB-lite"/>
    </source>
</evidence>
<keyword evidence="3" id="KW-1185">Reference proteome</keyword>
<name>A0AAV2FCD7_9ROSI</name>
<dbReference type="AlphaFoldDB" id="A0AAV2FCD7"/>
<organism evidence="2 3">
    <name type="scientific">Linum trigynum</name>
    <dbReference type="NCBI Taxonomy" id="586398"/>
    <lineage>
        <taxon>Eukaryota</taxon>
        <taxon>Viridiplantae</taxon>
        <taxon>Streptophyta</taxon>
        <taxon>Embryophyta</taxon>
        <taxon>Tracheophyta</taxon>
        <taxon>Spermatophyta</taxon>
        <taxon>Magnoliopsida</taxon>
        <taxon>eudicotyledons</taxon>
        <taxon>Gunneridae</taxon>
        <taxon>Pentapetalae</taxon>
        <taxon>rosids</taxon>
        <taxon>fabids</taxon>
        <taxon>Malpighiales</taxon>
        <taxon>Linaceae</taxon>
        <taxon>Linum</taxon>
    </lineage>
</organism>
<gene>
    <name evidence="2" type="ORF">LTRI10_LOCUS36361</name>
</gene>
<sequence>MTSTRAQEKEEKADDKAVASTAVLKAGDAAKGAKATQAKEKVLIQPPRDGECVEEPDCAEVHTEMFKVSMMQGNLEERLKEVNRSIHQFVEKVRLAGEKANANTYQMVSVQLFGKLSSEESIDAGKEARAPPRWSSWWPWLRSKEVATKGVVARLWRRRSKRRKSRPSMSSRPDKLRWGLTRLQLHESQG</sequence>
<dbReference type="EMBL" id="OZ034819">
    <property type="protein sequence ID" value="CAL1395966.1"/>
    <property type="molecule type" value="Genomic_DNA"/>
</dbReference>
<reference evidence="2 3" key="1">
    <citation type="submission" date="2024-04" db="EMBL/GenBank/DDBJ databases">
        <authorList>
            <person name="Fracassetti M."/>
        </authorList>
    </citation>
    <scope>NUCLEOTIDE SEQUENCE [LARGE SCALE GENOMIC DNA]</scope>
</reference>